<evidence type="ECO:0000313" key="2">
    <source>
        <dbReference type="Proteomes" id="UP001156670"/>
    </source>
</evidence>
<gene>
    <name evidence="1" type="ORF">GCM10007901_05060</name>
</gene>
<organism evidence="1 2">
    <name type="scientific">Dyella acidisoli</name>
    <dbReference type="NCBI Taxonomy" id="1867834"/>
    <lineage>
        <taxon>Bacteria</taxon>
        <taxon>Pseudomonadati</taxon>
        <taxon>Pseudomonadota</taxon>
        <taxon>Gammaproteobacteria</taxon>
        <taxon>Lysobacterales</taxon>
        <taxon>Rhodanobacteraceae</taxon>
        <taxon>Dyella</taxon>
    </lineage>
</organism>
<dbReference type="Proteomes" id="UP001156670">
    <property type="component" value="Unassembled WGS sequence"/>
</dbReference>
<dbReference type="EMBL" id="BSOB01000005">
    <property type="protein sequence ID" value="GLQ91556.1"/>
    <property type="molecule type" value="Genomic_DNA"/>
</dbReference>
<proteinExistence type="predicted"/>
<dbReference type="RefSeq" id="WP_284319322.1">
    <property type="nucleotide sequence ID" value="NZ_BSOB01000005.1"/>
</dbReference>
<evidence type="ECO:0000313" key="1">
    <source>
        <dbReference type="EMBL" id="GLQ91556.1"/>
    </source>
</evidence>
<accession>A0ABQ5XIM7</accession>
<comment type="caution">
    <text evidence="1">The sequence shown here is derived from an EMBL/GenBank/DDBJ whole genome shotgun (WGS) entry which is preliminary data.</text>
</comment>
<name>A0ABQ5XIM7_9GAMM</name>
<sequence>MDMYDWVDFEGGRARFSGGIRGWDELGHETFCAELNGKSWYGEVVKNWEGDDFSSEILSFGYKQSSDVGMPASARVAFSAFDMEKIKTMVTRLIHIVSQCDNPPFVLSRGKTSKFSGKVVFRDGWINTHAN</sequence>
<protein>
    <submittedName>
        <fullName evidence="1">Uncharacterized protein</fullName>
    </submittedName>
</protein>
<keyword evidence="2" id="KW-1185">Reference proteome</keyword>
<reference evidence="2" key="1">
    <citation type="journal article" date="2019" name="Int. J. Syst. Evol. Microbiol.">
        <title>The Global Catalogue of Microorganisms (GCM) 10K type strain sequencing project: providing services to taxonomists for standard genome sequencing and annotation.</title>
        <authorList>
            <consortium name="The Broad Institute Genomics Platform"/>
            <consortium name="The Broad Institute Genome Sequencing Center for Infectious Disease"/>
            <person name="Wu L."/>
            <person name="Ma J."/>
        </authorList>
    </citation>
    <scope>NUCLEOTIDE SEQUENCE [LARGE SCALE GENOMIC DNA]</scope>
    <source>
        <strain evidence="2">NBRC 111980</strain>
    </source>
</reference>